<dbReference type="GO" id="GO:0009506">
    <property type="term" value="C:plasmodesma"/>
    <property type="evidence" value="ECO:0007669"/>
    <property type="project" value="UniProtKB-ARBA"/>
</dbReference>
<gene>
    <name evidence="13" type="primary">LOC111462029</name>
</gene>
<evidence type="ECO:0000313" key="13">
    <source>
        <dbReference type="RefSeq" id="XP_022961450.1"/>
    </source>
</evidence>
<evidence type="ECO:0000256" key="9">
    <source>
        <dbReference type="SAM" id="MobiDB-lite"/>
    </source>
</evidence>
<accession>A0A6J1HC94</accession>
<dbReference type="Pfam" id="PF07983">
    <property type="entry name" value="X8"/>
    <property type="match status" value="1"/>
</dbReference>
<evidence type="ECO:0000256" key="7">
    <source>
        <dbReference type="ARBA" id="ARBA00023180"/>
    </source>
</evidence>
<sequence>MAQTASKCFFFSVLSLLAICSSGRFGGSHLDVQENASAELEWKFSELVRTTMHDATDSPTTNFPTTPDTSTPTIITVPATNPITVTPSSPASTPVSIPLTTPITVPANSPVPLTNPVAPPVTVPGAQPITNPVTTYPAPSGGSPVVTPVTNPVPVSPPAMTNAPVIPGQSWCVARSGASEMALQSALDYACGTGADCSQIQQGGSCYNPNTLENHASFAFNSYFQKNPSPTSCDFGGSAMVTNSNPSTGSCLYPSSSSSATPASMTPSVPTPTPTTTAPITVAPTIVTNPTSSPVGTGMPENGTPPAVFNPDNPASSIGSSTGFGTEIPPSSSTSISMAAGLRPFTWCIIMTMSLITRRITLEL</sequence>
<dbReference type="Proteomes" id="UP000504609">
    <property type="component" value="Unplaced"/>
</dbReference>
<evidence type="ECO:0000256" key="3">
    <source>
        <dbReference type="ARBA" id="ARBA00022622"/>
    </source>
</evidence>
<comment type="subcellular location">
    <subcellularLocation>
        <location evidence="1">Cell membrane</location>
        <topology evidence="1">Lipid-anchor</topology>
        <topology evidence="1">GPI-anchor</topology>
    </subcellularLocation>
</comment>
<evidence type="ECO:0000256" key="5">
    <source>
        <dbReference type="ARBA" id="ARBA00023136"/>
    </source>
</evidence>
<evidence type="ECO:0000256" key="2">
    <source>
        <dbReference type="ARBA" id="ARBA00022475"/>
    </source>
</evidence>
<dbReference type="InterPro" id="IPR044788">
    <property type="entry name" value="X8_dom_prot"/>
</dbReference>
<dbReference type="PANTHER" id="PTHR31044">
    <property type="entry name" value="BETA-1,3 GLUCANASE"/>
    <property type="match status" value="1"/>
</dbReference>
<dbReference type="Gene3D" id="1.20.58.1040">
    <property type="match status" value="1"/>
</dbReference>
<feature type="domain" description="X8" evidence="11">
    <location>
        <begin position="170"/>
        <end position="253"/>
    </location>
</feature>
<keyword evidence="5" id="KW-0472">Membrane</keyword>
<proteinExistence type="predicted"/>
<keyword evidence="2" id="KW-1003">Cell membrane</keyword>
<keyword evidence="7" id="KW-0325">Glycoprotein</keyword>
<feature type="signal peptide" evidence="10">
    <location>
        <begin position="1"/>
        <end position="23"/>
    </location>
</feature>
<dbReference type="FunFam" id="1.20.58.1040:FF:000001">
    <property type="entry name" value="Glucan endo-1,3-beta-glucosidase 4"/>
    <property type="match status" value="1"/>
</dbReference>
<organism evidence="12 13">
    <name type="scientific">Cucurbita moschata</name>
    <name type="common">Winter crookneck squash</name>
    <name type="synonym">Cucurbita pepo var. moschata</name>
    <dbReference type="NCBI Taxonomy" id="3662"/>
    <lineage>
        <taxon>Eukaryota</taxon>
        <taxon>Viridiplantae</taxon>
        <taxon>Streptophyta</taxon>
        <taxon>Embryophyta</taxon>
        <taxon>Tracheophyta</taxon>
        <taxon>Spermatophyta</taxon>
        <taxon>Magnoliopsida</taxon>
        <taxon>eudicotyledons</taxon>
        <taxon>Gunneridae</taxon>
        <taxon>Pentapetalae</taxon>
        <taxon>rosids</taxon>
        <taxon>fabids</taxon>
        <taxon>Cucurbitales</taxon>
        <taxon>Cucurbitaceae</taxon>
        <taxon>Cucurbiteae</taxon>
        <taxon>Cucurbita</taxon>
    </lineage>
</organism>
<evidence type="ECO:0000259" key="11">
    <source>
        <dbReference type="SMART" id="SM00768"/>
    </source>
</evidence>
<dbReference type="SMART" id="SM00768">
    <property type="entry name" value="X8"/>
    <property type="match status" value="1"/>
</dbReference>
<dbReference type="PANTHER" id="PTHR31044:SF120">
    <property type="entry name" value="CARBOHYDRATE-BINDING X8 DOMAIN SUPERFAMILY PROTEIN"/>
    <property type="match status" value="1"/>
</dbReference>
<evidence type="ECO:0000313" key="12">
    <source>
        <dbReference type="Proteomes" id="UP000504609"/>
    </source>
</evidence>
<protein>
    <submittedName>
        <fullName evidence="13">Mucin-2</fullName>
    </submittedName>
</protein>
<reference evidence="13" key="1">
    <citation type="submission" date="2025-08" db="UniProtKB">
        <authorList>
            <consortium name="RefSeq"/>
        </authorList>
    </citation>
    <scope>IDENTIFICATION</scope>
    <source>
        <tissue evidence="13">Young leaves</tissue>
    </source>
</reference>
<dbReference type="GeneID" id="111462029"/>
<dbReference type="KEGG" id="cmos:111462029"/>
<keyword evidence="6" id="KW-1015">Disulfide bond</keyword>
<keyword evidence="4 10" id="KW-0732">Signal</keyword>
<dbReference type="InterPro" id="IPR012946">
    <property type="entry name" value="X8"/>
</dbReference>
<name>A0A6J1HC94_CUCMO</name>
<dbReference type="AlphaFoldDB" id="A0A6J1HC94"/>
<keyword evidence="12" id="KW-1185">Reference proteome</keyword>
<dbReference type="GO" id="GO:0005886">
    <property type="term" value="C:plasma membrane"/>
    <property type="evidence" value="ECO:0007669"/>
    <property type="project" value="UniProtKB-SubCell"/>
</dbReference>
<evidence type="ECO:0000256" key="6">
    <source>
        <dbReference type="ARBA" id="ARBA00023157"/>
    </source>
</evidence>
<dbReference type="RefSeq" id="XP_022961450.1">
    <property type="nucleotide sequence ID" value="XM_023105682.1"/>
</dbReference>
<evidence type="ECO:0000256" key="1">
    <source>
        <dbReference type="ARBA" id="ARBA00004609"/>
    </source>
</evidence>
<evidence type="ECO:0000256" key="8">
    <source>
        <dbReference type="ARBA" id="ARBA00023288"/>
    </source>
</evidence>
<dbReference type="GO" id="GO:0098552">
    <property type="term" value="C:side of membrane"/>
    <property type="evidence" value="ECO:0007669"/>
    <property type="project" value="UniProtKB-KW"/>
</dbReference>
<feature type="chain" id="PRO_5027029582" evidence="10">
    <location>
        <begin position="24"/>
        <end position="364"/>
    </location>
</feature>
<feature type="compositionally biased region" description="Low complexity" evidence="9">
    <location>
        <begin position="57"/>
        <end position="73"/>
    </location>
</feature>
<dbReference type="PRINTS" id="PR01217">
    <property type="entry name" value="PRICHEXTENSN"/>
</dbReference>
<evidence type="ECO:0000256" key="10">
    <source>
        <dbReference type="SAM" id="SignalP"/>
    </source>
</evidence>
<feature type="region of interest" description="Disordered" evidence="9">
    <location>
        <begin position="54"/>
        <end position="73"/>
    </location>
</feature>
<keyword evidence="8" id="KW-0449">Lipoprotein</keyword>
<keyword evidence="3" id="KW-0336">GPI-anchor</keyword>
<evidence type="ECO:0000256" key="4">
    <source>
        <dbReference type="ARBA" id="ARBA00022729"/>
    </source>
</evidence>